<feature type="transmembrane region" description="Helical" evidence="1">
    <location>
        <begin position="18"/>
        <end position="38"/>
    </location>
</feature>
<evidence type="ECO:0000256" key="1">
    <source>
        <dbReference type="SAM" id="Phobius"/>
    </source>
</evidence>
<keyword evidence="1" id="KW-0472">Membrane</keyword>
<accession>A0ABR1JJA5</accession>
<evidence type="ECO:0000259" key="2">
    <source>
        <dbReference type="Pfam" id="PF20152"/>
    </source>
</evidence>
<feature type="transmembrane region" description="Helical" evidence="1">
    <location>
        <begin position="208"/>
        <end position="228"/>
    </location>
</feature>
<keyword evidence="1" id="KW-1133">Transmembrane helix</keyword>
<keyword evidence="4" id="KW-1185">Reference proteome</keyword>
<proteinExistence type="predicted"/>
<feature type="transmembrane region" description="Helical" evidence="1">
    <location>
        <begin position="234"/>
        <end position="255"/>
    </location>
</feature>
<keyword evidence="1" id="KW-0812">Transmembrane</keyword>
<evidence type="ECO:0000313" key="4">
    <source>
        <dbReference type="Proteomes" id="UP001498398"/>
    </source>
</evidence>
<comment type="caution">
    <text evidence="3">The sequence shown here is derived from an EMBL/GenBank/DDBJ whole genome shotgun (WGS) entry which is preliminary data.</text>
</comment>
<feature type="transmembrane region" description="Helical" evidence="1">
    <location>
        <begin position="124"/>
        <end position="143"/>
    </location>
</feature>
<evidence type="ECO:0000313" key="3">
    <source>
        <dbReference type="EMBL" id="KAK7461007.1"/>
    </source>
</evidence>
<gene>
    <name evidence="3" type="ORF">VKT23_008934</name>
</gene>
<dbReference type="PANTHER" id="PTHR40465:SF1">
    <property type="entry name" value="DUF6534 DOMAIN-CONTAINING PROTEIN"/>
    <property type="match status" value="1"/>
</dbReference>
<dbReference type="Pfam" id="PF20152">
    <property type="entry name" value="DUF6534"/>
    <property type="match status" value="1"/>
</dbReference>
<dbReference type="PANTHER" id="PTHR40465">
    <property type="entry name" value="CHROMOSOME 1, WHOLE GENOME SHOTGUN SEQUENCE"/>
    <property type="match status" value="1"/>
</dbReference>
<dbReference type="PROSITE" id="PS51257">
    <property type="entry name" value="PROKAR_LIPOPROTEIN"/>
    <property type="match status" value="1"/>
</dbReference>
<feature type="transmembrane region" description="Helical" evidence="1">
    <location>
        <begin position="50"/>
        <end position="71"/>
    </location>
</feature>
<feature type="domain" description="DUF6534" evidence="2">
    <location>
        <begin position="173"/>
        <end position="259"/>
    </location>
</feature>
<dbReference type="InterPro" id="IPR045339">
    <property type="entry name" value="DUF6534"/>
</dbReference>
<feature type="transmembrane region" description="Helical" evidence="1">
    <location>
        <begin position="163"/>
        <end position="187"/>
    </location>
</feature>
<reference evidence="3 4" key="1">
    <citation type="submission" date="2024-01" db="EMBL/GenBank/DDBJ databases">
        <title>A draft genome for the cacao thread blight pathogen Marasmiellus scandens.</title>
        <authorList>
            <person name="Baruah I.K."/>
            <person name="Leung J."/>
            <person name="Bukari Y."/>
            <person name="Amoako-Attah I."/>
            <person name="Meinhardt L.W."/>
            <person name="Bailey B.A."/>
            <person name="Cohen S.P."/>
        </authorList>
    </citation>
    <scope>NUCLEOTIDE SEQUENCE [LARGE SCALE GENOMIC DNA]</scope>
    <source>
        <strain evidence="3 4">GH-19</strain>
    </source>
</reference>
<dbReference type="EMBL" id="JBANRG010000014">
    <property type="protein sequence ID" value="KAK7461007.1"/>
    <property type="molecule type" value="Genomic_DNA"/>
</dbReference>
<name>A0ABR1JJA5_9AGAR</name>
<sequence length="370" mass="41697">MPLRITTDFNLTLGTLEVALNISAVLLGCLTVQTYTYFQHFTKDALPVRILMLVIWALELASHITSAKLVYALTVTDWGNVFALLNERPAALTVTFYLCSAITPLVESFYLYRIYRFAGPRVSYAVLVASGVVWARYAGWLFLSVQVLRLGLLDGRFLERWSWLMTLQLSLGAFMDALIAITIVWFLRKRTFEEVDGPSRLVTRVVRWTIQTGAIASAAFLTTLTTFVCLKNTFVWLGLLAILSKIFSNCFVASLNGRKQLQQLTTSFKNESISHTAVTSWRGRDSMRDADSFWKDSILSQDVHVDHELAAIKRQRSLTAPKPTFTATISRVDTRDVRTKAPAVFVSKEVISEYEEYEDRTLASMSGIAI</sequence>
<protein>
    <recommendedName>
        <fullName evidence="2">DUF6534 domain-containing protein</fullName>
    </recommendedName>
</protein>
<feature type="transmembrane region" description="Helical" evidence="1">
    <location>
        <begin position="91"/>
        <end position="112"/>
    </location>
</feature>
<dbReference type="Proteomes" id="UP001498398">
    <property type="component" value="Unassembled WGS sequence"/>
</dbReference>
<organism evidence="3 4">
    <name type="scientific">Marasmiellus scandens</name>
    <dbReference type="NCBI Taxonomy" id="2682957"/>
    <lineage>
        <taxon>Eukaryota</taxon>
        <taxon>Fungi</taxon>
        <taxon>Dikarya</taxon>
        <taxon>Basidiomycota</taxon>
        <taxon>Agaricomycotina</taxon>
        <taxon>Agaricomycetes</taxon>
        <taxon>Agaricomycetidae</taxon>
        <taxon>Agaricales</taxon>
        <taxon>Marasmiineae</taxon>
        <taxon>Omphalotaceae</taxon>
        <taxon>Marasmiellus</taxon>
    </lineage>
</organism>